<name>A0A5B8R0Q9_9GAMM</name>
<evidence type="ECO:0000313" key="2">
    <source>
        <dbReference type="Proteomes" id="UP000321124"/>
    </source>
</evidence>
<dbReference type="AlphaFoldDB" id="A0A5B8R0Q9"/>
<dbReference type="RefSeq" id="WP_208659566.1">
    <property type="nucleotide sequence ID" value="NZ_CP031775.2"/>
</dbReference>
<dbReference type="Proteomes" id="UP000321124">
    <property type="component" value="Chromosome"/>
</dbReference>
<sequence length="132" mass="15059">MKKIAYYENLPETMDQVSVENEFEELLASKGNYESNDFLECLYEVSSRQVLNYCLIDRSLIQAISSIIIEEWNTASIDSTESCIAIIINLGLQEAWEYMIGKVSSIDLEEIRAEILETYKEVGNSVEDVSII</sequence>
<dbReference type="EMBL" id="CP031775">
    <property type="protein sequence ID" value="QDZ91781.1"/>
    <property type="molecule type" value="Genomic_DNA"/>
</dbReference>
<dbReference type="KEGG" id="sdeo:D0436_15665"/>
<organism evidence="1 2">
    <name type="scientific">Shewanella decolorationis</name>
    <dbReference type="NCBI Taxonomy" id="256839"/>
    <lineage>
        <taxon>Bacteria</taxon>
        <taxon>Pseudomonadati</taxon>
        <taxon>Pseudomonadota</taxon>
        <taxon>Gammaproteobacteria</taxon>
        <taxon>Alteromonadales</taxon>
        <taxon>Shewanellaceae</taxon>
        <taxon>Shewanella</taxon>
    </lineage>
</organism>
<reference evidence="1 2" key="1">
    <citation type="journal article" date="2019" name="Ecotoxicol. Environ. Saf.">
        <title>Microbial characterization of heavy metal resistant bacterial strains isolated from an electroplating wastewater treatment plant.</title>
        <authorList>
            <person name="Cai X."/>
            <person name="Zheng X."/>
            <person name="Zhang D."/>
            <person name="Iqbal W."/>
            <person name="Liu C."/>
            <person name="Yang B."/>
            <person name="Zhao X."/>
            <person name="Lu X."/>
            <person name="Mao Y."/>
        </authorList>
    </citation>
    <scope>NUCLEOTIDE SEQUENCE [LARGE SCALE GENOMIC DNA]</scope>
    <source>
        <strain evidence="1 2">Ni1-3</strain>
    </source>
</reference>
<protein>
    <submittedName>
        <fullName evidence="1">Uncharacterized protein</fullName>
    </submittedName>
</protein>
<evidence type="ECO:0000313" key="1">
    <source>
        <dbReference type="EMBL" id="QDZ91781.1"/>
    </source>
</evidence>
<proteinExistence type="predicted"/>
<gene>
    <name evidence="1" type="ORF">D0436_15665</name>
</gene>
<accession>A0A5B8R0Q9</accession>